<evidence type="ECO:0000313" key="1">
    <source>
        <dbReference type="EMBL" id="WSC00048.1"/>
    </source>
</evidence>
<gene>
    <name evidence="1" type="ORF">OG835_25685</name>
</gene>
<reference evidence="1" key="1">
    <citation type="submission" date="2022-10" db="EMBL/GenBank/DDBJ databases">
        <title>The complete genomes of actinobacterial strains from the NBC collection.</title>
        <authorList>
            <person name="Joergensen T.S."/>
            <person name="Alvarez Arevalo M."/>
            <person name="Sterndorff E.B."/>
            <person name="Faurdal D."/>
            <person name="Vuksanovic O."/>
            <person name="Mourched A.-S."/>
            <person name="Charusanti P."/>
            <person name="Shaw S."/>
            <person name="Blin K."/>
            <person name="Weber T."/>
        </authorList>
    </citation>
    <scope>NUCLEOTIDE SEQUENCE</scope>
    <source>
        <strain evidence="1">NBC 01771</strain>
    </source>
</reference>
<accession>A0ACD4ZP13</accession>
<keyword evidence="2" id="KW-1185">Reference proteome</keyword>
<sequence>MTNQTPMLVAAQNGPDAQVRTGSITGVSDNTLRVNVGGTTITASYLIGYAATEGDLVLLLRQDASWCVLGALAGVGSNEILNASFEDNPSEIINWTAYDVSGTSSVTLVGPVDSAPDGAFYVNAATDGAAAVALLYSDPIPVTTGDAFAVSVYVWGSYVADAPETADADLVALWFATPTDLYPTTSSADTVIASQADVPAAPPFSTLSGSVTAPVTGYMRIALRSTTSADASLNWDLAVARRT</sequence>
<proteinExistence type="predicted"/>
<dbReference type="EMBL" id="CP109109">
    <property type="protein sequence ID" value="WSC00048.1"/>
    <property type="molecule type" value="Genomic_DNA"/>
</dbReference>
<evidence type="ECO:0000313" key="2">
    <source>
        <dbReference type="Proteomes" id="UP001348369"/>
    </source>
</evidence>
<protein>
    <submittedName>
        <fullName evidence="1">Uncharacterized protein</fullName>
    </submittedName>
</protein>
<name>A0ACD4ZP13_9ACTN</name>
<dbReference type="Proteomes" id="UP001348369">
    <property type="component" value="Chromosome"/>
</dbReference>
<organism evidence="1 2">
    <name type="scientific">Streptomyces scopuliridis</name>
    <dbReference type="NCBI Taxonomy" id="452529"/>
    <lineage>
        <taxon>Bacteria</taxon>
        <taxon>Bacillati</taxon>
        <taxon>Actinomycetota</taxon>
        <taxon>Actinomycetes</taxon>
        <taxon>Kitasatosporales</taxon>
        <taxon>Streptomycetaceae</taxon>
        <taxon>Streptomyces</taxon>
    </lineage>
</organism>